<gene>
    <name evidence="3" type="primary">gp_76866</name>
</gene>
<keyword evidence="4" id="KW-1185">Reference proteome</keyword>
<sequence length="1570" mass="179810">MDTNTEPQINSFAGGLNSDDDLSVVATNQYIDARNIKISSYRGGEGRDNRHGSLMPVQGVKLAGSFAGESNKVVATGSIRDYGVVVCIDENENRLKIYSFKNAIGGTVHDQDFNNIQNSRLVVDAPLLPLDDGEKYPDAFDIQLNYESENNIKLYLADSIHPIMVFNINSRDERFVYTDLGKCLSYPEAVCKPPVFEEYVPGKIEFGVVSYCYQLYNRYGIHTGASIQCQQIPIGNYDFDSKYVKCGGKQGAISNCGVKISIQIPSNYWHLDYIKVFRVQYTQNGQMPIVSVIYDAKINFDEEHDSSELVINDVGNDPIEHISVEELNSLQGVRIIPNSLASKDGFLFAANTKTIQTTIKDFDKWDARAFRFNYENKSTVTDVNGDNSFIIDAHGKDIEDDSVAVPPFDHDCYDDTYNNINKEASLHYANFVFDSKYQWVGGSGKNIEWRFVISSQVEDSCVKENNTRKIGTLYNYSQKENVQQNNVFYIDKDFKPSIIEKAEFDPGINKNTWLIKSLRRNEIYRYGIVLYDKYCQASPVKWIADIRTPNVTGEGFQLMSSNTIVNGKRYELVIRNLGIQFMVKSLPEGCTGYQIVRCARHESDIATISQGVLSSPVSNAYSRQFEGNNDDYWVTKYHMFCPTGFLTTNKFIEGYYVHDQLVKDGKDSESQCMTNIDNDKLLQFVSKEICYQPESFKQFTKDKKYYLQKQSFLFGARGDHKFRDDQYDFTGWGDNGSQYDYGPLVGYNKKTSFKFIIPCISNCAVELFTGPGDNGDGRGEFYVNNLTINNWLSKDSTICYLDAPFNPSYFYKVNPQSHKNKGINHIDSLHYAATIGGLGDDRPYSYALAKDCILNFDRLYNSDDQSANDRKEKSGKFIIQKAFAYIKLYEQSTYVQDFFTGIFTPSYDWFTTVQRNYIQDFQLVDQIKWDQAFKRNFNNDNNEQMSSKSYPNYAVSAGGALFVNMITGGICNDSNFNILESFGNYNGGFKNDGTGTHGNKNACFGTGGKCLLLSCWYKEKGTAGAISYYYPKNGNYYDSLEQELSQTYRTEIGEICKIIRPTLLGTYLTNLRQQTTPYGGYSFTNRLTNIYYGDGNYFESINKWNTVFDGDCHVETFEYTSMHKVYGTYTKDRSDNLQFPNTHMITYSIPTESNIWCKFQHGWTFSSNARDNYASFIQAEPCEITEAYVQKDPEYVYNSVYSVYNTSMPLAAYDDLNPQDYNKTIDTRVYYSDLKQNDEIIDSWCKFRSSNFIDVDQEYGSITDICTFKNVLTFFQEQSFGILSVNDRSVATDNSGQNIVLGTGGVLDRYDYYSNTYGMHKQQFCSVCTTGGLYWFDSHNNVICLFDGQSVVQLSKQGKVQNILNKYKKNDNFKVFYNNRYNEVVFNVLSDDMQIVYNEMLGKFTSTLTIPFDGAIQFFNGEYLVKKNDTVCVYQYDYLDESPKSTNQQLLSSYVKYVVAQQPLVTKVFDNQEIVTYENLQLQDVIYDQDDYFSKNHKYTWQTESQKIESSLEEQITLRENNHRFVIPRADGLFGNRARGKVMICSIEDIKPNPATAIQYIITKYRQSWS</sequence>
<dbReference type="InterPro" id="IPR057888">
    <property type="entry name" value="crAss_MUZ_C"/>
</dbReference>
<accession>A0AAE7RX69</accession>
<dbReference type="InterPro" id="IPR057889">
    <property type="entry name" value="crAss_MUZ_N"/>
</dbReference>
<reference evidence="3 4" key="1">
    <citation type="submission" date="2021-04" db="EMBL/GenBank/DDBJ databases">
        <authorList>
            <person name="Shkoporov A.N."/>
            <person name="Stockdale S.R."/>
            <person name="Guerin E."/>
            <person name="Ross R.P."/>
            <person name="Hill C."/>
        </authorList>
    </citation>
    <scope>NUCLEOTIDE SEQUENCE [LARGE SCALE GENOMIC DNA]</scope>
    <source>
        <strain evidence="4">cr29_1</strain>
    </source>
</reference>
<feature type="domain" description="Crassvirus muzzle protein N-terminal region" evidence="2">
    <location>
        <begin position="8"/>
        <end position="1406"/>
    </location>
</feature>
<feature type="domain" description="Crassvirus muzzle protein C-terminal" evidence="1">
    <location>
        <begin position="1452"/>
        <end position="1529"/>
    </location>
</feature>
<dbReference type="Pfam" id="PF25731">
    <property type="entry name" value="crAss_MUZ"/>
    <property type="match status" value="1"/>
</dbReference>
<organism evidence="3 4">
    <name type="scientific">uncultured phage cr29_1</name>
    <dbReference type="NCBI Taxonomy" id="2986418"/>
    <lineage>
        <taxon>Viruses</taxon>
        <taxon>Duplodnaviria</taxon>
        <taxon>Heunggongvirae</taxon>
        <taxon>Uroviricota</taxon>
        <taxon>Caudoviricetes</taxon>
        <taxon>Crassvirales</taxon>
        <taxon>Suoliviridae</taxon>
        <taxon>Oafivirinae</taxon>
        <taxon>Burzaovirus</taxon>
        <taxon>Burzaovirus intestinihominis</taxon>
    </lineage>
</organism>
<evidence type="ECO:0000259" key="2">
    <source>
        <dbReference type="Pfam" id="PF25731"/>
    </source>
</evidence>
<dbReference type="Proteomes" id="UP000828009">
    <property type="component" value="Segment"/>
</dbReference>
<evidence type="ECO:0000259" key="1">
    <source>
        <dbReference type="Pfam" id="PF25729"/>
    </source>
</evidence>
<evidence type="ECO:0000313" key="4">
    <source>
        <dbReference type="Proteomes" id="UP000828009"/>
    </source>
</evidence>
<dbReference type="EMBL" id="MZ130497">
    <property type="protein sequence ID" value="QWM91144.2"/>
    <property type="molecule type" value="Genomic_DNA"/>
</dbReference>
<name>A0AAE7RX69_9CAUD</name>
<protein>
    <submittedName>
        <fullName evidence="3">Phage stabilization protein</fullName>
    </submittedName>
</protein>
<evidence type="ECO:0000313" key="3">
    <source>
        <dbReference type="EMBL" id="QWM91144.2"/>
    </source>
</evidence>
<proteinExistence type="predicted"/>
<dbReference type="Pfam" id="PF25729">
    <property type="entry name" value="crAss_MUZ_C"/>
    <property type="match status" value="1"/>
</dbReference>